<protein>
    <submittedName>
        <fullName evidence="1">Uncharacterized protein</fullName>
    </submittedName>
</protein>
<keyword evidence="2" id="KW-1185">Reference proteome</keyword>
<proteinExistence type="predicted"/>
<name>A0A4R1S597_HYDET</name>
<organism evidence="1 2">
    <name type="scientific">Hydrogenispora ethanolica</name>
    <dbReference type="NCBI Taxonomy" id="1082276"/>
    <lineage>
        <taxon>Bacteria</taxon>
        <taxon>Bacillati</taxon>
        <taxon>Bacillota</taxon>
        <taxon>Hydrogenispora</taxon>
    </lineage>
</organism>
<dbReference type="EMBL" id="SLUN01000004">
    <property type="protein sequence ID" value="TCL74194.1"/>
    <property type="molecule type" value="Genomic_DNA"/>
</dbReference>
<dbReference type="Proteomes" id="UP000295008">
    <property type="component" value="Unassembled WGS sequence"/>
</dbReference>
<dbReference type="AlphaFoldDB" id="A0A4R1S597"/>
<sequence length="42" mass="5077">MKNFRQCRCGTFCATGYCEKCRREDLEKRYQARAERRKKKAG</sequence>
<comment type="caution">
    <text evidence="1">The sequence shown here is derived from an EMBL/GenBank/DDBJ whole genome shotgun (WGS) entry which is preliminary data.</text>
</comment>
<reference evidence="1 2" key="1">
    <citation type="submission" date="2019-03" db="EMBL/GenBank/DDBJ databases">
        <title>Genomic Encyclopedia of Type Strains, Phase IV (KMG-IV): sequencing the most valuable type-strain genomes for metagenomic binning, comparative biology and taxonomic classification.</title>
        <authorList>
            <person name="Goeker M."/>
        </authorList>
    </citation>
    <scope>NUCLEOTIDE SEQUENCE [LARGE SCALE GENOMIC DNA]</scope>
    <source>
        <strain evidence="1 2">LX-B</strain>
    </source>
</reference>
<accession>A0A4R1S597</accession>
<evidence type="ECO:0000313" key="2">
    <source>
        <dbReference type="Proteomes" id="UP000295008"/>
    </source>
</evidence>
<gene>
    <name evidence="1" type="ORF">EDC14_1004132</name>
</gene>
<evidence type="ECO:0000313" key="1">
    <source>
        <dbReference type="EMBL" id="TCL74194.1"/>
    </source>
</evidence>